<proteinExistence type="predicted"/>
<gene>
    <name evidence="1" type="ORF">LRN_0843</name>
</gene>
<dbReference type="EMBL" id="AWYA01000128">
    <property type="protein sequence ID" value="KIC04119.1"/>
    <property type="molecule type" value="Genomic_DNA"/>
</dbReference>
<accession>A0A837DT36</accession>
<name>A0A837DT36_9LACO</name>
<reference evidence="1 2" key="1">
    <citation type="journal article" date="2015" name="BMC Microbiol.">
        <title>Lactobacillus ruminis strains cluster according to their mammalian gut source.</title>
        <authorList>
            <person name="O' Donnell M.M."/>
            <person name="Harris H.M."/>
            <person name="Lynch D.B."/>
            <person name="Ross R.P."/>
            <person name="O'Toole P.W."/>
        </authorList>
    </citation>
    <scope>NUCLEOTIDE SEQUENCE [LARGE SCALE GENOMIC DNA]</scope>
    <source>
        <strain evidence="1 2">DPC 6832</strain>
    </source>
</reference>
<evidence type="ECO:0000313" key="1">
    <source>
        <dbReference type="EMBL" id="KIC04119.1"/>
    </source>
</evidence>
<protein>
    <submittedName>
        <fullName evidence="1">Uncharacterized protein</fullName>
    </submittedName>
</protein>
<dbReference type="AlphaFoldDB" id="A0A837DT36"/>
<organism evidence="1 2">
    <name type="scientific">Ligilactobacillus ruminis DPC 6832</name>
    <dbReference type="NCBI Taxonomy" id="1402208"/>
    <lineage>
        <taxon>Bacteria</taxon>
        <taxon>Bacillati</taxon>
        <taxon>Bacillota</taxon>
        <taxon>Bacilli</taxon>
        <taxon>Lactobacillales</taxon>
        <taxon>Lactobacillaceae</taxon>
        <taxon>Ligilactobacillus</taxon>
    </lineage>
</organism>
<evidence type="ECO:0000313" key="2">
    <source>
        <dbReference type="Proteomes" id="UP000031011"/>
    </source>
</evidence>
<dbReference type="Proteomes" id="UP000031011">
    <property type="component" value="Unassembled WGS sequence"/>
</dbReference>
<sequence>MRIRHKLDKRAELGDVVRDGEKTYVVINIIKAHVFVDDNGEISAIYDCLCQRYRSENLSEEFVTTQTELPYGRGEWDELADVGNIIYDTETGIYVSIERITGIRFEGETMYVTYEFSPVPEWSDYEMDEAVLKYRHRFMHLVRHDEKRTQEQSRHKN</sequence>
<comment type="caution">
    <text evidence="1">The sequence shown here is derived from an EMBL/GenBank/DDBJ whole genome shotgun (WGS) entry which is preliminary data.</text>
</comment>